<organism evidence="1 2">
    <name type="scientific">Prevotella melaninogenica</name>
    <dbReference type="NCBI Taxonomy" id="28132"/>
    <lineage>
        <taxon>Bacteria</taxon>
        <taxon>Pseudomonadati</taxon>
        <taxon>Bacteroidota</taxon>
        <taxon>Bacteroidia</taxon>
        <taxon>Bacteroidales</taxon>
        <taxon>Prevotellaceae</taxon>
        <taxon>Prevotella</taxon>
    </lineage>
</organism>
<proteinExistence type="predicted"/>
<dbReference type="RefSeq" id="WP_219434143.1">
    <property type="nucleotide sequence ID" value="NZ_JAHXCP010000032.1"/>
</dbReference>
<reference evidence="1 2" key="1">
    <citation type="submission" date="2021-07" db="EMBL/GenBank/DDBJ databases">
        <title>Genomic diversity and antimicrobial resistance of Prevotella spp. isolated from chronic lung disease airways.</title>
        <authorList>
            <person name="Webb K.A."/>
            <person name="Olagoke O.S."/>
            <person name="Baird T."/>
            <person name="Neill J."/>
            <person name="Pham A."/>
            <person name="Wells T.J."/>
            <person name="Ramsay K.A."/>
            <person name="Bell S.C."/>
            <person name="Sarovich D.S."/>
            <person name="Price E.P."/>
        </authorList>
    </citation>
    <scope>NUCLEOTIDE SEQUENCE [LARGE SCALE GENOMIC DNA]</scope>
    <source>
        <strain evidence="1 2">SCHI0027.S.6</strain>
    </source>
</reference>
<keyword evidence="2" id="KW-1185">Reference proteome</keyword>
<name>A0ABS6Y8D7_9BACT</name>
<evidence type="ECO:0008006" key="3">
    <source>
        <dbReference type="Google" id="ProtNLM"/>
    </source>
</evidence>
<dbReference type="EMBL" id="JAHXCP010000032">
    <property type="protein sequence ID" value="MBW4755757.1"/>
    <property type="molecule type" value="Genomic_DNA"/>
</dbReference>
<sequence length="214" mass="24798">MWHLFPPFALIYLLWKLISRIPGVPNKHTKKIVILGCKESGKTELWSRLGAKLKVTSEKRTAEQTVPEFTISKNEKNITISETKDIGGGHDWVSEYDGLISEDTFVYYLINGHEFENKSSFKEVKSRIEKISRCINEKENCGLKFLITHFDEISITEQEVKQKIKQKLENKITNIILKGVKQEITQFLDNNVDFVNLLDEKDISKIKDEILKNL</sequence>
<accession>A0ABS6Y8D7</accession>
<evidence type="ECO:0000313" key="1">
    <source>
        <dbReference type="EMBL" id="MBW4755757.1"/>
    </source>
</evidence>
<dbReference type="Proteomes" id="UP000812077">
    <property type="component" value="Unassembled WGS sequence"/>
</dbReference>
<protein>
    <recommendedName>
        <fullName evidence="3">G domain-containing protein</fullName>
    </recommendedName>
</protein>
<comment type="caution">
    <text evidence="1">The sequence shown here is derived from an EMBL/GenBank/DDBJ whole genome shotgun (WGS) entry which is preliminary data.</text>
</comment>
<evidence type="ECO:0000313" key="2">
    <source>
        <dbReference type="Proteomes" id="UP000812077"/>
    </source>
</evidence>
<gene>
    <name evidence="1" type="ORF">KZO77_12125</name>
</gene>